<evidence type="ECO:0000256" key="3">
    <source>
        <dbReference type="ARBA" id="ARBA00022679"/>
    </source>
</evidence>
<keyword evidence="7 10" id="KW-0460">Magnesium</keyword>
<dbReference type="Pfam" id="PF04983">
    <property type="entry name" value="RNA_pol_Rpb1_3"/>
    <property type="match status" value="1"/>
</dbReference>
<dbReference type="GO" id="GO:0000428">
    <property type="term" value="C:DNA-directed RNA polymerase complex"/>
    <property type="evidence" value="ECO:0007669"/>
    <property type="project" value="UniProtKB-KW"/>
</dbReference>
<keyword evidence="15" id="KW-1185">Reference proteome</keyword>
<feature type="binding site" evidence="10">
    <location>
        <position position="809"/>
    </location>
    <ligand>
        <name>Zn(2+)</name>
        <dbReference type="ChEBI" id="CHEBI:29105"/>
        <label>2</label>
    </ligand>
</feature>
<sequence length="1424" mass="157231">MNEMTNFANPVAKPETFDQIKIGIASPDKIRSWSFGEIKKPETINYRTFKPERDGLFCARIFGPIKDYECLCGKYKRMKYKGIVCEKCGVEVTVSKVRRERMGHIELAAPVAHIWFLKSLPSRIGLLLDMQLKQLERVLYFESYIVIEPGLTPLEKYQLLTEDELLEAQDEYGEDAFSAGIGAEAVRVMLENLDLEGERKDLLEELATTKSELKPKKIIKRLKVVESFLESGNRPEWMILEVIPVIPPELRPLVPLDGGRFATSDLNDLYRRVINRNNRLKRLMELRAPDIIVRNEKRMLQESVDALFDNGRRGRTITGANKRPLKSLSDMLKGKQGRFRQNLLGKRVDYSGRSVIVTGPELKLHQCGLPKKMALELFKPFIYARLDAKGLSMTLKQAKKWVEKERKEVWDILDEVIREHPVLLNRAPTLHRLGIQAFEPVLIEGKAIQLHPLVCSAFNADFDGDQMAVHVPLSLEAQLEARVLMMSTNNILSPANGKPIIVPSQDMVLGLYYLSMEKAGEPGEGMMLADMIEVHQALESGSVTLHTKITSRVPQTDENGAQYMKRYETTPGRMLLGETLPKSHKVPFETVNRLLTKKEIGDVIDVVYRHTGQKETVLFADAIMALGFRHAFKAGISFGKDDMIIPADKEAKVDETRTLVKDYEQQYQDGLITQQEKYNKVIDAWSRCGDQVAASMMKEIQAVKKLDSGREAPINAIYMMAHSGARGSQAQIKQLAGMRGLMAKPSGEIIETPIISNFKEGLTVLEYFNSTHGARKGLADTALKTANSGYLTRRLVDVSQDCVVVELDCGTERALDMKAIVQGGATIASLGERILGRTTAEDIVDSKTGDVLVAEGTLLDEAHIAAIEAIGIQGVKIRSPLVCESKGGVCGACYGRDLARGTPVNIGEAVGVIAAQSIGEPGTQLTMRTFHIGGAAQLNEQSNLEAVADGRVEYRDLRIIVDPRGRRISLSRNGELAIVDMDGRERATHRIPYGATLLHDDGHIASKGDRLAEWDPFTMPVITETGGTVKYQDLIENQTLSEQTDEATGIAQKVVTEYRPTSRKEDLRPRLTLLDEGSGEAARYMLTPGTVLSVEDGQQVQAGEVLARASRESAKTRDITGGLPRVAELFEARKPKENAIIAKVSGRVEFGKDYKAKRKILIRPEDGSEPIEYLVPKSKVIDVQEGDYVKRGDNLIGGSPDPHDILEVLGIEPLAEYLVSEIQEVYRLQGVKINDKHIETIVRQMLQKVEITDAGDSTFLVGEQLDRLEMDEANEKLAAEGRQKAFGKPVLLGITKASLQTRSFISAASFQETTRVLTEASVQGKIDTLDGLKENVIVGRLIPAGTGAGMNRLRVTASSRDAALRASQRSVAAAIVAPVSAAEEHAAELKRSPRDSTGVGSDPLAEVVPSGHGTDADAGEYLND</sequence>
<dbReference type="InterPro" id="IPR042102">
    <property type="entry name" value="RNA_pol_Rpb1_3_sf"/>
</dbReference>
<keyword evidence="6 10" id="KW-0862">Zinc</keyword>
<dbReference type="GO" id="GO:0003677">
    <property type="term" value="F:DNA binding"/>
    <property type="evidence" value="ECO:0007669"/>
    <property type="project" value="UniProtKB-UniRule"/>
</dbReference>
<keyword evidence="2 10" id="KW-0240">DNA-directed RNA polymerase</keyword>
<comment type="cofactor">
    <cofactor evidence="10">
        <name>Zn(2+)</name>
        <dbReference type="ChEBI" id="CHEBI:29105"/>
    </cofactor>
    <text evidence="10">Binds 2 Zn(2+) ions per subunit.</text>
</comment>
<feature type="binding site" evidence="10">
    <location>
        <position position="883"/>
    </location>
    <ligand>
        <name>Zn(2+)</name>
        <dbReference type="ChEBI" id="CHEBI:29105"/>
        <label>2</label>
    </ligand>
</feature>
<evidence type="ECO:0000313" key="15">
    <source>
        <dbReference type="Proteomes" id="UP000198824"/>
    </source>
</evidence>
<dbReference type="Gene3D" id="1.10.40.90">
    <property type="match status" value="1"/>
</dbReference>
<dbReference type="InterPro" id="IPR007081">
    <property type="entry name" value="RNA_pol_Rpb1_5"/>
</dbReference>
<dbReference type="InterPro" id="IPR044893">
    <property type="entry name" value="RNA_pol_Rpb1_clamp_domain"/>
</dbReference>
<evidence type="ECO:0000313" key="14">
    <source>
        <dbReference type="EMBL" id="SFS01214.1"/>
    </source>
</evidence>
<dbReference type="Gene3D" id="2.40.50.100">
    <property type="match status" value="3"/>
</dbReference>
<evidence type="ECO:0000256" key="4">
    <source>
        <dbReference type="ARBA" id="ARBA00022695"/>
    </source>
</evidence>
<feature type="binding site" evidence="10">
    <location>
        <position position="70"/>
    </location>
    <ligand>
        <name>Zn(2+)</name>
        <dbReference type="ChEBI" id="CHEBI:29105"/>
        <label>1</label>
    </ligand>
</feature>
<evidence type="ECO:0000256" key="10">
    <source>
        <dbReference type="HAMAP-Rule" id="MF_01322"/>
    </source>
</evidence>
<dbReference type="CDD" id="cd02655">
    <property type="entry name" value="RNAP_beta'_C"/>
    <property type="match status" value="1"/>
</dbReference>
<dbReference type="Gene3D" id="1.10.150.390">
    <property type="match status" value="1"/>
</dbReference>
<evidence type="ECO:0000256" key="7">
    <source>
        <dbReference type="ARBA" id="ARBA00022842"/>
    </source>
</evidence>
<dbReference type="GO" id="GO:0003899">
    <property type="term" value="F:DNA-directed RNA polymerase activity"/>
    <property type="evidence" value="ECO:0007669"/>
    <property type="project" value="UniProtKB-UniRule"/>
</dbReference>
<dbReference type="InterPro" id="IPR000722">
    <property type="entry name" value="RNA_pol_asu"/>
</dbReference>
<dbReference type="STRING" id="1166337.SAMN05192580_2577"/>
<feature type="compositionally biased region" description="Basic and acidic residues" evidence="12">
    <location>
        <begin position="1384"/>
        <end position="1394"/>
    </location>
</feature>
<dbReference type="Pfam" id="PF00623">
    <property type="entry name" value="RNA_pol_Rpb1_2"/>
    <property type="match status" value="1"/>
</dbReference>
<keyword evidence="3 10" id="KW-0808">Transferase</keyword>
<evidence type="ECO:0000259" key="13">
    <source>
        <dbReference type="SMART" id="SM00663"/>
    </source>
</evidence>
<dbReference type="EC" id="2.7.7.6" evidence="10"/>
<comment type="function">
    <text evidence="10 11">DNA-dependent RNA polymerase catalyzes the transcription of DNA into RNA using the four ribonucleoside triphosphates as substrates.</text>
</comment>
<dbReference type="FunFam" id="4.10.860.120:FF:000001">
    <property type="entry name" value="DNA-directed RNA polymerase subunit beta"/>
    <property type="match status" value="1"/>
</dbReference>
<dbReference type="Gene3D" id="2.40.40.20">
    <property type="match status" value="1"/>
</dbReference>
<dbReference type="Proteomes" id="UP000198824">
    <property type="component" value="Unassembled WGS sequence"/>
</dbReference>
<feature type="region of interest" description="Disordered" evidence="12">
    <location>
        <begin position="1384"/>
        <end position="1424"/>
    </location>
</feature>
<dbReference type="InterPro" id="IPR007080">
    <property type="entry name" value="RNA_pol_Rpb1_1"/>
</dbReference>
<dbReference type="Pfam" id="PF04998">
    <property type="entry name" value="RNA_pol_Rpb1_5"/>
    <property type="match status" value="1"/>
</dbReference>
<keyword evidence="8 10" id="KW-0804">Transcription</keyword>
<evidence type="ECO:0000256" key="8">
    <source>
        <dbReference type="ARBA" id="ARBA00023163"/>
    </source>
</evidence>
<dbReference type="SUPFAM" id="SSF64484">
    <property type="entry name" value="beta and beta-prime subunits of DNA dependent RNA-polymerase"/>
    <property type="match status" value="1"/>
</dbReference>
<feature type="binding site" evidence="10">
    <location>
        <position position="461"/>
    </location>
    <ligand>
        <name>Mg(2+)</name>
        <dbReference type="ChEBI" id="CHEBI:18420"/>
    </ligand>
</feature>
<dbReference type="Gene3D" id="1.10.1790.20">
    <property type="match status" value="1"/>
</dbReference>
<protein>
    <recommendedName>
        <fullName evidence="10">DNA-directed RNA polymerase subunit beta'</fullName>
        <shortName evidence="10">RNAP subunit beta'</shortName>
        <ecNumber evidence="10">2.7.7.6</ecNumber>
    </recommendedName>
    <alternativeName>
        <fullName evidence="10">RNA polymerase subunit beta'</fullName>
    </alternativeName>
    <alternativeName>
        <fullName evidence="10">Transcriptase subunit beta'</fullName>
    </alternativeName>
</protein>
<evidence type="ECO:0000256" key="11">
    <source>
        <dbReference type="RuleBase" id="RU004279"/>
    </source>
</evidence>
<dbReference type="HAMAP" id="MF_01322">
    <property type="entry name" value="RNApol_bact_RpoC"/>
    <property type="match status" value="1"/>
</dbReference>
<dbReference type="EMBL" id="FOZG01000002">
    <property type="protein sequence ID" value="SFS01214.1"/>
    <property type="molecule type" value="Genomic_DNA"/>
</dbReference>
<feature type="binding site" evidence="10">
    <location>
        <position position="463"/>
    </location>
    <ligand>
        <name>Mg(2+)</name>
        <dbReference type="ChEBI" id="CHEBI:18420"/>
    </ligand>
</feature>
<dbReference type="Pfam" id="PF05000">
    <property type="entry name" value="RNA_pol_Rpb1_4"/>
    <property type="match status" value="1"/>
</dbReference>
<proteinExistence type="inferred from homology"/>
<dbReference type="Gene3D" id="4.10.860.120">
    <property type="entry name" value="RNA polymerase II, clamp domain"/>
    <property type="match status" value="1"/>
</dbReference>
<feature type="domain" description="RNA polymerase N-terminal" evidence="13">
    <location>
        <begin position="236"/>
        <end position="515"/>
    </location>
</feature>
<dbReference type="InterPro" id="IPR007066">
    <property type="entry name" value="RNA_pol_Rpb1_3"/>
</dbReference>
<organism evidence="14 15">
    <name type="scientific">Sphingomonas jatrophae</name>
    <dbReference type="NCBI Taxonomy" id="1166337"/>
    <lineage>
        <taxon>Bacteria</taxon>
        <taxon>Pseudomonadati</taxon>
        <taxon>Pseudomonadota</taxon>
        <taxon>Alphaproteobacteria</taxon>
        <taxon>Sphingomonadales</taxon>
        <taxon>Sphingomonadaceae</taxon>
        <taxon>Sphingomonas</taxon>
    </lineage>
</organism>
<evidence type="ECO:0000256" key="5">
    <source>
        <dbReference type="ARBA" id="ARBA00022723"/>
    </source>
</evidence>
<keyword evidence="4 10" id="KW-0548">Nucleotidyltransferase</keyword>
<dbReference type="SMART" id="SM00663">
    <property type="entry name" value="RPOLA_N"/>
    <property type="match status" value="1"/>
</dbReference>
<evidence type="ECO:0000256" key="12">
    <source>
        <dbReference type="SAM" id="MobiDB-lite"/>
    </source>
</evidence>
<dbReference type="NCBIfam" id="TIGR02386">
    <property type="entry name" value="rpoC_TIGR"/>
    <property type="match status" value="1"/>
</dbReference>
<dbReference type="OrthoDB" id="9815296at2"/>
<dbReference type="CDD" id="cd01609">
    <property type="entry name" value="RNAP_beta'_N"/>
    <property type="match status" value="1"/>
</dbReference>
<comment type="cofactor">
    <cofactor evidence="10">
        <name>Mg(2+)</name>
        <dbReference type="ChEBI" id="CHEBI:18420"/>
    </cofactor>
    <text evidence="10">Binds 1 Mg(2+) ion per subunit.</text>
</comment>
<dbReference type="RefSeq" id="WP_093315119.1">
    <property type="nucleotide sequence ID" value="NZ_FOZG01000002.1"/>
</dbReference>
<reference evidence="14 15" key="1">
    <citation type="submission" date="2016-10" db="EMBL/GenBank/DDBJ databases">
        <authorList>
            <person name="de Groot N.N."/>
        </authorList>
    </citation>
    <scope>NUCLEOTIDE SEQUENCE [LARGE SCALE GENOMIC DNA]</scope>
    <source>
        <strain evidence="14 15">S5-249</strain>
    </source>
</reference>
<dbReference type="InterPro" id="IPR038120">
    <property type="entry name" value="Rpb1_funnel_sf"/>
</dbReference>
<dbReference type="Pfam" id="PF04997">
    <property type="entry name" value="RNA_pol_Rpb1_1"/>
    <property type="match status" value="1"/>
</dbReference>
<keyword evidence="5 10" id="KW-0479">Metal-binding</keyword>
<feature type="binding site" evidence="10">
    <location>
        <position position="85"/>
    </location>
    <ligand>
        <name>Zn(2+)</name>
        <dbReference type="ChEBI" id="CHEBI:29105"/>
        <label>1</label>
    </ligand>
</feature>
<dbReference type="PANTHER" id="PTHR19376">
    <property type="entry name" value="DNA-DIRECTED RNA POLYMERASE"/>
    <property type="match status" value="1"/>
</dbReference>
<dbReference type="InterPro" id="IPR007083">
    <property type="entry name" value="RNA_pol_Rpb1_4"/>
</dbReference>
<feature type="binding site" evidence="10">
    <location>
        <position position="890"/>
    </location>
    <ligand>
        <name>Zn(2+)</name>
        <dbReference type="ChEBI" id="CHEBI:29105"/>
        <label>2</label>
    </ligand>
</feature>
<dbReference type="InterPro" id="IPR045867">
    <property type="entry name" value="DNA-dir_RpoC_beta_prime"/>
</dbReference>
<comment type="similarity">
    <text evidence="1 10 11">Belongs to the RNA polymerase beta' chain family.</text>
</comment>
<dbReference type="PANTHER" id="PTHR19376:SF54">
    <property type="entry name" value="DNA-DIRECTED RNA POLYMERASE SUBUNIT BETA"/>
    <property type="match status" value="1"/>
</dbReference>
<evidence type="ECO:0000256" key="1">
    <source>
        <dbReference type="ARBA" id="ARBA00006460"/>
    </source>
</evidence>
<feature type="binding site" evidence="10">
    <location>
        <position position="465"/>
    </location>
    <ligand>
        <name>Mg(2+)</name>
        <dbReference type="ChEBI" id="CHEBI:18420"/>
    </ligand>
</feature>
<accession>A0A1I6LCS5</accession>
<dbReference type="InterPro" id="IPR012754">
    <property type="entry name" value="DNA-dir_RpoC_beta_prime_bact"/>
</dbReference>
<evidence type="ECO:0000256" key="6">
    <source>
        <dbReference type="ARBA" id="ARBA00022833"/>
    </source>
</evidence>
<dbReference type="Gene3D" id="1.10.274.100">
    <property type="entry name" value="RNA polymerase Rpb1, domain 3"/>
    <property type="match status" value="2"/>
</dbReference>
<feature type="binding site" evidence="10">
    <location>
        <position position="893"/>
    </location>
    <ligand>
        <name>Zn(2+)</name>
        <dbReference type="ChEBI" id="CHEBI:29105"/>
        <label>2</label>
    </ligand>
</feature>
<feature type="binding site" evidence="10">
    <location>
        <position position="88"/>
    </location>
    <ligand>
        <name>Zn(2+)</name>
        <dbReference type="ChEBI" id="CHEBI:29105"/>
        <label>1</label>
    </ligand>
</feature>
<dbReference type="GO" id="GO:0000287">
    <property type="term" value="F:magnesium ion binding"/>
    <property type="evidence" value="ECO:0007669"/>
    <property type="project" value="UniProtKB-UniRule"/>
</dbReference>
<evidence type="ECO:0000256" key="9">
    <source>
        <dbReference type="ARBA" id="ARBA00048552"/>
    </source>
</evidence>
<name>A0A1I6LCS5_9SPHN</name>
<dbReference type="GO" id="GO:0008270">
    <property type="term" value="F:zinc ion binding"/>
    <property type="evidence" value="ECO:0007669"/>
    <property type="project" value="UniProtKB-UniRule"/>
</dbReference>
<feature type="binding site" evidence="10">
    <location>
        <position position="72"/>
    </location>
    <ligand>
        <name>Zn(2+)</name>
        <dbReference type="ChEBI" id="CHEBI:29105"/>
        <label>1</label>
    </ligand>
</feature>
<comment type="subunit">
    <text evidence="10">The RNAP catalytic core consists of 2 alpha, 1 beta, 1 beta' and 1 omega subunit. When a sigma factor is associated with the core the holoenzyme is formed, which can initiate transcription.</text>
</comment>
<evidence type="ECO:0000256" key="2">
    <source>
        <dbReference type="ARBA" id="ARBA00022478"/>
    </source>
</evidence>
<dbReference type="InterPro" id="IPR006592">
    <property type="entry name" value="RNA_pol_N"/>
</dbReference>
<comment type="catalytic activity">
    <reaction evidence="9 10 11">
        <text>RNA(n) + a ribonucleoside 5'-triphosphate = RNA(n+1) + diphosphate</text>
        <dbReference type="Rhea" id="RHEA:21248"/>
        <dbReference type="Rhea" id="RHEA-COMP:14527"/>
        <dbReference type="Rhea" id="RHEA-COMP:17342"/>
        <dbReference type="ChEBI" id="CHEBI:33019"/>
        <dbReference type="ChEBI" id="CHEBI:61557"/>
        <dbReference type="ChEBI" id="CHEBI:140395"/>
        <dbReference type="EC" id="2.7.7.6"/>
    </reaction>
</comment>
<dbReference type="GO" id="GO:0006351">
    <property type="term" value="P:DNA-templated transcription"/>
    <property type="evidence" value="ECO:0007669"/>
    <property type="project" value="UniProtKB-UniRule"/>
</dbReference>
<gene>
    <name evidence="10" type="primary">rpoC</name>
    <name evidence="14" type="ORF">SAMN05192580_2577</name>
</gene>
<dbReference type="Gene3D" id="1.10.132.30">
    <property type="match status" value="1"/>
</dbReference>